<dbReference type="GO" id="GO:0071949">
    <property type="term" value="F:FAD binding"/>
    <property type="evidence" value="ECO:0007669"/>
    <property type="project" value="InterPro"/>
</dbReference>
<keyword evidence="4" id="KW-0520">NAD</keyword>
<dbReference type="Proteomes" id="UP001286456">
    <property type="component" value="Unassembled WGS sequence"/>
</dbReference>
<reference evidence="7" key="2">
    <citation type="submission" date="2023-06" db="EMBL/GenBank/DDBJ databases">
        <authorList>
            <consortium name="Lawrence Berkeley National Laboratory"/>
            <person name="Haridas S."/>
            <person name="Hensen N."/>
            <person name="Bonometti L."/>
            <person name="Westerberg I."/>
            <person name="Brannstrom I.O."/>
            <person name="Guillou S."/>
            <person name="Cros-Aarteil S."/>
            <person name="Calhoun S."/>
            <person name="Kuo A."/>
            <person name="Mondo S."/>
            <person name="Pangilinan J."/>
            <person name="Riley R."/>
            <person name="Labutti K."/>
            <person name="Andreopoulos B."/>
            <person name="Lipzen A."/>
            <person name="Chen C."/>
            <person name="Yanf M."/>
            <person name="Daum C."/>
            <person name="Ng V."/>
            <person name="Clum A."/>
            <person name="Steindorff A."/>
            <person name="Ohm R."/>
            <person name="Martin F."/>
            <person name="Silar P."/>
            <person name="Natvig D."/>
            <person name="Lalanne C."/>
            <person name="Gautier V."/>
            <person name="Ament-Velasquez S.L."/>
            <person name="Kruys A."/>
            <person name="Hutchinson M.I."/>
            <person name="Powell A.J."/>
            <person name="Barry K."/>
            <person name="Miller A.N."/>
            <person name="Grigoriev I.V."/>
            <person name="Debuchy R."/>
            <person name="Gladieux P."/>
            <person name="Thoren M.H."/>
            <person name="Johannesson H."/>
        </authorList>
    </citation>
    <scope>NUCLEOTIDE SEQUENCE</scope>
    <source>
        <strain evidence="7">SMH4131-1</strain>
    </source>
</reference>
<proteinExistence type="predicted"/>
<dbReference type="AlphaFoldDB" id="A0AAE0M6F5"/>
<reference evidence="7" key="1">
    <citation type="journal article" date="2023" name="Mol. Phylogenet. Evol.">
        <title>Genome-scale phylogeny and comparative genomics of the fungal order Sordariales.</title>
        <authorList>
            <person name="Hensen N."/>
            <person name="Bonometti L."/>
            <person name="Westerberg I."/>
            <person name="Brannstrom I.O."/>
            <person name="Guillou S."/>
            <person name="Cros-Aarteil S."/>
            <person name="Calhoun S."/>
            <person name="Haridas S."/>
            <person name="Kuo A."/>
            <person name="Mondo S."/>
            <person name="Pangilinan J."/>
            <person name="Riley R."/>
            <person name="LaButti K."/>
            <person name="Andreopoulos B."/>
            <person name="Lipzen A."/>
            <person name="Chen C."/>
            <person name="Yan M."/>
            <person name="Daum C."/>
            <person name="Ng V."/>
            <person name="Clum A."/>
            <person name="Steindorff A."/>
            <person name="Ohm R.A."/>
            <person name="Martin F."/>
            <person name="Silar P."/>
            <person name="Natvig D.O."/>
            <person name="Lalanne C."/>
            <person name="Gautier V."/>
            <person name="Ament-Velasquez S.L."/>
            <person name="Kruys A."/>
            <person name="Hutchinson M.I."/>
            <person name="Powell A.J."/>
            <person name="Barry K."/>
            <person name="Miller A.N."/>
            <person name="Grigoriev I.V."/>
            <person name="Debuchy R."/>
            <person name="Gladieux P."/>
            <person name="Hiltunen Thoren M."/>
            <person name="Johannesson H."/>
        </authorList>
    </citation>
    <scope>NUCLEOTIDE SEQUENCE</scope>
    <source>
        <strain evidence="7">SMH4131-1</strain>
    </source>
</reference>
<feature type="compositionally biased region" description="Acidic residues" evidence="5">
    <location>
        <begin position="404"/>
        <end position="418"/>
    </location>
</feature>
<evidence type="ECO:0000256" key="4">
    <source>
        <dbReference type="ARBA" id="ARBA00023027"/>
    </source>
</evidence>
<dbReference type="EMBL" id="JAUEPO010000006">
    <property type="protein sequence ID" value="KAK3319639.1"/>
    <property type="molecule type" value="Genomic_DNA"/>
</dbReference>
<feature type="domain" description="FAD-binding" evidence="6">
    <location>
        <begin position="5"/>
        <end position="360"/>
    </location>
</feature>
<comment type="caution">
    <text evidence="7">The sequence shown here is derived from an EMBL/GenBank/DDBJ whole genome shotgun (WGS) entry which is preliminary data.</text>
</comment>
<keyword evidence="2" id="KW-0274">FAD</keyword>
<keyword evidence="8" id="KW-1185">Reference proteome</keyword>
<evidence type="ECO:0000259" key="6">
    <source>
        <dbReference type="Pfam" id="PF01494"/>
    </source>
</evidence>
<dbReference type="Gene3D" id="3.50.50.60">
    <property type="entry name" value="FAD/NAD(P)-binding domain"/>
    <property type="match status" value="1"/>
</dbReference>
<accession>A0AAE0M6F5</accession>
<organism evidence="7 8">
    <name type="scientific">Cercophora scortea</name>
    <dbReference type="NCBI Taxonomy" id="314031"/>
    <lineage>
        <taxon>Eukaryota</taxon>
        <taxon>Fungi</taxon>
        <taxon>Dikarya</taxon>
        <taxon>Ascomycota</taxon>
        <taxon>Pezizomycotina</taxon>
        <taxon>Sordariomycetes</taxon>
        <taxon>Sordariomycetidae</taxon>
        <taxon>Sordariales</taxon>
        <taxon>Lasiosphaeriaceae</taxon>
        <taxon>Cercophora</taxon>
    </lineage>
</organism>
<dbReference type="SUPFAM" id="SSF51905">
    <property type="entry name" value="FAD/NAD(P)-binding domain"/>
    <property type="match status" value="1"/>
</dbReference>
<evidence type="ECO:0000313" key="7">
    <source>
        <dbReference type="EMBL" id="KAK3319639.1"/>
    </source>
</evidence>
<evidence type="ECO:0000256" key="2">
    <source>
        <dbReference type="ARBA" id="ARBA00022827"/>
    </source>
</evidence>
<feature type="region of interest" description="Disordered" evidence="5">
    <location>
        <begin position="399"/>
        <end position="439"/>
    </location>
</feature>
<dbReference type="InterPro" id="IPR050631">
    <property type="entry name" value="PheA/TfdB_FAD_monoxygenase"/>
</dbReference>
<evidence type="ECO:0000256" key="5">
    <source>
        <dbReference type="SAM" id="MobiDB-lite"/>
    </source>
</evidence>
<protein>
    <recommendedName>
        <fullName evidence="6">FAD-binding domain-containing protein</fullName>
    </recommendedName>
</protein>
<dbReference type="PRINTS" id="PR00420">
    <property type="entry name" value="RNGMNOXGNASE"/>
</dbReference>
<dbReference type="Pfam" id="PF01494">
    <property type="entry name" value="FAD_binding_3"/>
    <property type="match status" value="1"/>
</dbReference>
<dbReference type="PANTHER" id="PTHR43476">
    <property type="entry name" value="3-(3-HYDROXY-PHENYL)PROPIONATE/3-HYDROXYCINNAMIC ACID HYDROXYLASE"/>
    <property type="match status" value="1"/>
</dbReference>
<dbReference type="PANTHER" id="PTHR43476:SF4">
    <property type="entry name" value="BLR0106 PROTEIN"/>
    <property type="match status" value="1"/>
</dbReference>
<dbReference type="InterPro" id="IPR036188">
    <property type="entry name" value="FAD/NAD-bd_sf"/>
</dbReference>
<dbReference type="InterPro" id="IPR002938">
    <property type="entry name" value="FAD-bd"/>
</dbReference>
<evidence type="ECO:0000256" key="1">
    <source>
        <dbReference type="ARBA" id="ARBA00022630"/>
    </source>
</evidence>
<keyword evidence="3" id="KW-0560">Oxidoreductase</keyword>
<evidence type="ECO:0000256" key="3">
    <source>
        <dbReference type="ARBA" id="ARBA00023002"/>
    </source>
</evidence>
<gene>
    <name evidence="7" type="ORF">B0T19DRAFT_487941</name>
</gene>
<sequence length="439" mass="48937">MALSKIVIVGAGPSGLLLALLLARAGITVELLEMTSALDTNPRASHYTPESCIEFERAGILAQVRAEGFSPNGVSWRKMDEAKTRLVALRNPDPAPGQEDDEPFRYRMVCLPLHRLGKILETAVLAQPTASIRYGYKVIDIGQDSSKAWVDVEVTAPDGSGPITPARVEADYIIGCDGANSIIRRRLFGDWEFPGFTWDKQIVATNMYYDFTPYGYDDSQFFVHPEHWHMVAKIQTDGLHRVTYGEIAGLTTEELRARQPGKFRDILPGNPEPGEYKLVNFSPYKVHQRCAERMRVGRFVLAADAAHLCNPFGGLGLTGGIADVGSLYETLVGIDTGRAADADAILDRYDTERRRIWHDIINPTSQENMRRLFVYPDADEAMKKDTFFKMLKRMEKGQAGVAGDEVEAEEEEKEEEGGGEPNPGMVSLRYDMTQHYDNV</sequence>
<name>A0AAE0M6F5_9PEZI</name>
<keyword evidence="1" id="KW-0285">Flavoprotein</keyword>
<evidence type="ECO:0000313" key="8">
    <source>
        <dbReference type="Proteomes" id="UP001286456"/>
    </source>
</evidence>
<dbReference type="Gene3D" id="3.30.70.2450">
    <property type="match status" value="1"/>
</dbReference>
<dbReference type="GO" id="GO:0016491">
    <property type="term" value="F:oxidoreductase activity"/>
    <property type="evidence" value="ECO:0007669"/>
    <property type="project" value="UniProtKB-KW"/>
</dbReference>